<keyword evidence="4" id="KW-1185">Reference proteome</keyword>
<evidence type="ECO:0000313" key="3">
    <source>
        <dbReference type="EMBL" id="MFC5419002.1"/>
    </source>
</evidence>
<sequence>MSARDDLSLSPSRLLRHLSEAGAYAVDSPLGCGRIALYRRGAGGATLGAGYVAAAEAEALVAAGFAAWSAHGGKKRRLRLVDAQAERSRATTTVMVAGEAQQVVLDERESPLLWLHRRPGKDGQPQISAVEFAAGERFRADLTLAQMLPRTTVNWDAGLAAGTHAPAHGPAEASDSSLAARQRIRLACKRLGPELSGLAIDVCGFLKGLDQVERERKWPARSAKVVLRLALSALVEHYGLSGKPGRSGNHAWRAPDARPSMPVPPIGRT</sequence>
<name>A0ABW0IMW6_9HYPH</name>
<protein>
    <submittedName>
        <fullName evidence="3">DUF6456 domain-containing protein</fullName>
    </submittedName>
</protein>
<comment type="caution">
    <text evidence="3">The sequence shown here is derived from an EMBL/GenBank/DDBJ whole genome shotgun (WGS) entry which is preliminary data.</text>
</comment>
<dbReference type="RefSeq" id="WP_377796515.1">
    <property type="nucleotide sequence ID" value="NZ_JBHSLW010000008.1"/>
</dbReference>
<dbReference type="Proteomes" id="UP001596053">
    <property type="component" value="Unassembled WGS sequence"/>
</dbReference>
<reference evidence="4" key="1">
    <citation type="journal article" date="2019" name="Int. J. Syst. Evol. Microbiol.">
        <title>The Global Catalogue of Microorganisms (GCM) 10K type strain sequencing project: providing services to taxonomists for standard genome sequencing and annotation.</title>
        <authorList>
            <consortium name="The Broad Institute Genomics Platform"/>
            <consortium name="The Broad Institute Genome Sequencing Center for Infectious Disease"/>
            <person name="Wu L."/>
            <person name="Ma J."/>
        </authorList>
    </citation>
    <scope>NUCLEOTIDE SEQUENCE [LARGE SCALE GENOMIC DNA]</scope>
    <source>
        <strain evidence="4">NCAIM B.01391</strain>
    </source>
</reference>
<feature type="region of interest" description="Disordered" evidence="1">
    <location>
        <begin position="243"/>
        <end position="269"/>
    </location>
</feature>
<organism evidence="3 4">
    <name type="scientific">Bosea eneae</name>
    <dbReference type="NCBI Taxonomy" id="151454"/>
    <lineage>
        <taxon>Bacteria</taxon>
        <taxon>Pseudomonadati</taxon>
        <taxon>Pseudomonadota</taxon>
        <taxon>Alphaproteobacteria</taxon>
        <taxon>Hyphomicrobiales</taxon>
        <taxon>Boseaceae</taxon>
        <taxon>Bosea</taxon>
    </lineage>
</organism>
<feature type="domain" description="DUF6456" evidence="2">
    <location>
        <begin position="107"/>
        <end position="239"/>
    </location>
</feature>
<evidence type="ECO:0000256" key="1">
    <source>
        <dbReference type="SAM" id="MobiDB-lite"/>
    </source>
</evidence>
<dbReference type="EMBL" id="JBHSLW010000008">
    <property type="protein sequence ID" value="MFC5419002.1"/>
    <property type="molecule type" value="Genomic_DNA"/>
</dbReference>
<accession>A0ABW0IMW6</accession>
<proteinExistence type="predicted"/>
<evidence type="ECO:0000259" key="2">
    <source>
        <dbReference type="Pfam" id="PF20057"/>
    </source>
</evidence>
<gene>
    <name evidence="3" type="ORF">ACFPOB_05430</name>
</gene>
<evidence type="ECO:0000313" key="4">
    <source>
        <dbReference type="Proteomes" id="UP001596053"/>
    </source>
</evidence>
<dbReference type="Pfam" id="PF20057">
    <property type="entry name" value="DUF6456"/>
    <property type="match status" value="1"/>
</dbReference>
<dbReference type="InterPro" id="IPR045599">
    <property type="entry name" value="DUF6456"/>
</dbReference>